<keyword evidence="1" id="KW-0862">Zinc</keyword>
<feature type="compositionally biased region" description="Polar residues" evidence="2">
    <location>
        <begin position="240"/>
        <end position="255"/>
    </location>
</feature>
<feature type="non-terminal residue" evidence="4">
    <location>
        <position position="310"/>
    </location>
</feature>
<dbReference type="PROSITE" id="PS50103">
    <property type="entry name" value="ZF_C3H1"/>
    <property type="match status" value="1"/>
</dbReference>
<feature type="compositionally biased region" description="Basic and acidic residues" evidence="2">
    <location>
        <begin position="42"/>
        <end position="58"/>
    </location>
</feature>
<gene>
    <name evidence="4" type="primary">Leng9</name>
    <name evidence="4" type="ORF">GTO95_0012199</name>
</gene>
<feature type="zinc finger region" description="C3H1-type" evidence="1">
    <location>
        <begin position="60"/>
        <end position="87"/>
    </location>
</feature>
<dbReference type="InterPro" id="IPR042653">
    <property type="entry name" value="Leng9"/>
</dbReference>
<dbReference type="Gene3D" id="4.10.1000.10">
    <property type="entry name" value="Zinc finger, CCCH-type"/>
    <property type="match status" value="1"/>
</dbReference>
<feature type="non-terminal residue" evidence="4">
    <location>
        <position position="1"/>
    </location>
</feature>
<comment type="caution">
    <text evidence="4">The sequence shown here is derived from an EMBL/GenBank/DDBJ whole genome shotgun (WGS) entry which is preliminary data.</text>
</comment>
<feature type="domain" description="C3H1-type" evidence="3">
    <location>
        <begin position="60"/>
        <end position="87"/>
    </location>
</feature>
<feature type="region of interest" description="Disordered" evidence="2">
    <location>
        <begin position="86"/>
        <end position="145"/>
    </location>
</feature>
<evidence type="ECO:0000313" key="5">
    <source>
        <dbReference type="Proteomes" id="UP000736164"/>
    </source>
</evidence>
<dbReference type="Pfam" id="PF04457">
    <property type="entry name" value="MJ1316"/>
    <property type="match status" value="1"/>
</dbReference>
<feature type="region of interest" description="Disordered" evidence="2">
    <location>
        <begin position="1"/>
        <end position="58"/>
    </location>
</feature>
<feature type="compositionally biased region" description="Polar residues" evidence="2">
    <location>
        <begin position="290"/>
        <end position="310"/>
    </location>
</feature>
<dbReference type="Proteomes" id="UP000736164">
    <property type="component" value="Unassembled WGS sequence"/>
</dbReference>
<keyword evidence="1" id="KW-0479">Metal-binding</keyword>
<reference evidence="4" key="1">
    <citation type="journal article" date="2021" name="Cell">
        <title>Tracing the genetic footprints of vertebrate landing in non-teleost ray-finned fishes.</title>
        <authorList>
            <person name="Bi X."/>
            <person name="Wang K."/>
            <person name="Yang L."/>
            <person name="Pan H."/>
            <person name="Jiang H."/>
            <person name="Wei Q."/>
            <person name="Fang M."/>
            <person name="Yu H."/>
            <person name="Zhu C."/>
            <person name="Cai Y."/>
            <person name="He Y."/>
            <person name="Gan X."/>
            <person name="Zeng H."/>
            <person name="Yu D."/>
            <person name="Zhu Y."/>
            <person name="Jiang H."/>
            <person name="Qiu Q."/>
            <person name="Yang H."/>
            <person name="Zhang Y.E."/>
            <person name="Wang W."/>
            <person name="Zhu M."/>
            <person name="He S."/>
            <person name="Zhang G."/>
        </authorList>
    </citation>
    <scope>NUCLEOTIDE SEQUENCE</scope>
    <source>
        <strain evidence="4">Allg_001</strain>
    </source>
</reference>
<dbReference type="InterPro" id="IPR000571">
    <property type="entry name" value="Znf_CCCH"/>
</dbReference>
<sequence>MAADGQSLPSAESSTEPEPNNSDCQHVGAGTGNEGNKLEMSPGDKKVAGSEDRREDVNTAEKEGLCQFFLKGKCHFGNRCWRSHSIASTPPGAGPRDAEGPRGSAGGEEDEPLPKGRTGKGGGRGRGQQREPESGGARGKKPSMRTADDVISRILWDPSVDPSQFGVGYLDRFLGVLERPFSDFSWDADLCSSDCAEELALPRHRIQYFTYRGVRVWDRRSRLDGVFGSTGGPLCPLFGNETTEAGQPQAGSSHPATARDQDEAGNDPQEAGNDGQPRPSQQHEMGDFPQSAQGTEEQVQTRGPSSPSGT</sequence>
<feature type="compositionally biased region" description="Polar residues" evidence="2">
    <location>
        <begin position="7"/>
        <end position="24"/>
    </location>
</feature>
<dbReference type="AlphaFoldDB" id="A0A8J7TEZ5"/>
<evidence type="ECO:0000256" key="2">
    <source>
        <dbReference type="SAM" id="MobiDB-lite"/>
    </source>
</evidence>
<evidence type="ECO:0000259" key="3">
    <source>
        <dbReference type="PROSITE" id="PS50103"/>
    </source>
</evidence>
<keyword evidence="1" id="KW-0863">Zinc-finger</keyword>
<organism evidence="4 5">
    <name type="scientific">Atractosteus spatula</name>
    <name type="common">Alligator gar</name>
    <name type="synonym">Lepisosteus spatula</name>
    <dbReference type="NCBI Taxonomy" id="7917"/>
    <lineage>
        <taxon>Eukaryota</taxon>
        <taxon>Metazoa</taxon>
        <taxon>Chordata</taxon>
        <taxon>Craniata</taxon>
        <taxon>Vertebrata</taxon>
        <taxon>Euteleostomi</taxon>
        <taxon>Actinopterygii</taxon>
        <taxon>Neopterygii</taxon>
        <taxon>Holostei</taxon>
        <taxon>Semionotiformes</taxon>
        <taxon>Lepisosteidae</taxon>
        <taxon>Atractosteus</taxon>
    </lineage>
</organism>
<proteinExistence type="predicted"/>
<dbReference type="PANTHER" id="PTHR46729">
    <property type="entry name" value="LEUKOCYTE RECEPTOR CLUSTER MEMBER 9"/>
    <property type="match status" value="1"/>
</dbReference>
<name>A0A8J7TEZ5_ATRSP</name>
<protein>
    <submittedName>
        <fullName evidence="4">LENG9 protein</fullName>
    </submittedName>
</protein>
<feature type="region of interest" description="Disordered" evidence="2">
    <location>
        <begin position="237"/>
        <end position="310"/>
    </location>
</feature>
<dbReference type="InterPro" id="IPR040459">
    <property type="entry name" value="MJ1316"/>
</dbReference>
<dbReference type="PANTHER" id="PTHR46729:SF1">
    <property type="entry name" value="LEUKOCYTE RECEPTOR CLUSTER MEMBER 9"/>
    <property type="match status" value="1"/>
</dbReference>
<dbReference type="EMBL" id="JAAWVO010051791">
    <property type="protein sequence ID" value="MBN3320486.1"/>
    <property type="molecule type" value="Genomic_DNA"/>
</dbReference>
<dbReference type="GO" id="GO:0008270">
    <property type="term" value="F:zinc ion binding"/>
    <property type="evidence" value="ECO:0007669"/>
    <property type="project" value="UniProtKB-KW"/>
</dbReference>
<evidence type="ECO:0000313" key="4">
    <source>
        <dbReference type="EMBL" id="MBN3320486.1"/>
    </source>
</evidence>
<keyword evidence="5" id="KW-1185">Reference proteome</keyword>
<accession>A0A8J7TEZ5</accession>
<dbReference type="Pfam" id="PF00642">
    <property type="entry name" value="zf-CCCH"/>
    <property type="match status" value="1"/>
</dbReference>
<evidence type="ECO:0000256" key="1">
    <source>
        <dbReference type="PROSITE-ProRule" id="PRU00723"/>
    </source>
</evidence>